<keyword evidence="4 9" id="KW-0472">Membrane</keyword>
<dbReference type="GO" id="GO:0009897">
    <property type="term" value="C:external side of plasma membrane"/>
    <property type="evidence" value="ECO:0007669"/>
    <property type="project" value="TreeGrafter"/>
</dbReference>
<evidence type="ECO:0000256" key="8">
    <source>
        <dbReference type="PROSITE-ProRule" id="PRU00276"/>
    </source>
</evidence>
<feature type="domain" description="Peptidase M12B" evidence="13">
    <location>
        <begin position="212"/>
        <end position="399"/>
    </location>
</feature>
<feature type="domain" description="Disintegrin" evidence="12">
    <location>
        <begin position="419"/>
        <end position="505"/>
    </location>
</feature>
<evidence type="ECO:0000313" key="15">
    <source>
        <dbReference type="Proteomes" id="UP000694547"/>
    </source>
</evidence>
<dbReference type="GeneID" id="102904612"/>
<dbReference type="Gene3D" id="3.40.390.10">
    <property type="entry name" value="Collagenase (Catalytic Domain)"/>
    <property type="match status" value="1"/>
</dbReference>
<dbReference type="SMART" id="SM00050">
    <property type="entry name" value="DISIN"/>
    <property type="match status" value="1"/>
</dbReference>
<dbReference type="PROSITE" id="PS50215">
    <property type="entry name" value="ADAM_MEPRO"/>
    <property type="match status" value="1"/>
</dbReference>
<dbReference type="Gene3D" id="4.10.70.10">
    <property type="entry name" value="Disintegrin domain"/>
    <property type="match status" value="1"/>
</dbReference>
<protein>
    <submittedName>
        <fullName evidence="14">Disintegrin and metalloproteinase domain-containing protein 20-like</fullName>
    </submittedName>
</protein>
<gene>
    <name evidence="14" type="primary">LOC102904612</name>
</gene>
<keyword evidence="3 9" id="KW-1133">Transmembrane helix</keyword>
<dbReference type="PANTHER" id="PTHR11905:SF167">
    <property type="entry name" value="A DISINTEGRIN AND METALLOPEPTIDASE DOMAIN 4-RELATED"/>
    <property type="match status" value="1"/>
</dbReference>
<feature type="binding site" evidence="8">
    <location>
        <position position="354"/>
    </location>
    <ligand>
        <name>Zn(2+)</name>
        <dbReference type="ChEBI" id="CHEBI:29105"/>
        <note>catalytic</note>
    </ligand>
</feature>
<evidence type="ECO:0000259" key="11">
    <source>
        <dbReference type="PROSITE" id="PS50026"/>
    </source>
</evidence>
<dbReference type="Pfam" id="PF01421">
    <property type="entry name" value="Reprolysin"/>
    <property type="match status" value="1"/>
</dbReference>
<dbReference type="AlphaFoldDB" id="A0A6I9L4W5"/>
<feature type="domain" description="EGF-like" evidence="11">
    <location>
        <begin position="650"/>
        <end position="683"/>
    </location>
</feature>
<dbReference type="GO" id="GO:0004222">
    <property type="term" value="F:metalloendopeptidase activity"/>
    <property type="evidence" value="ECO:0007669"/>
    <property type="project" value="InterPro"/>
</dbReference>
<keyword evidence="7" id="KW-0245">EGF-like domain</keyword>
<feature type="chain" id="PRO_5044634982" evidence="10">
    <location>
        <begin position="35"/>
        <end position="750"/>
    </location>
</feature>
<dbReference type="InterPro" id="IPR036436">
    <property type="entry name" value="Disintegrin_dom_sf"/>
</dbReference>
<dbReference type="Pfam" id="PF08516">
    <property type="entry name" value="ADAM_CR"/>
    <property type="match status" value="1"/>
</dbReference>
<dbReference type="PROSITE" id="PS50214">
    <property type="entry name" value="DISINTEGRIN_2"/>
    <property type="match status" value="1"/>
</dbReference>
<evidence type="ECO:0000256" key="9">
    <source>
        <dbReference type="SAM" id="Phobius"/>
    </source>
</evidence>
<dbReference type="InterPro" id="IPR018358">
    <property type="entry name" value="Disintegrin_CS"/>
</dbReference>
<keyword evidence="15" id="KW-1185">Reference proteome</keyword>
<name>A0A6I9L4W5_PERMB</name>
<feature type="signal peptide" evidence="10">
    <location>
        <begin position="1"/>
        <end position="34"/>
    </location>
</feature>
<dbReference type="InterPro" id="IPR024079">
    <property type="entry name" value="MetalloPept_cat_dom_sf"/>
</dbReference>
<evidence type="ECO:0000259" key="13">
    <source>
        <dbReference type="PROSITE" id="PS50215"/>
    </source>
</evidence>
<dbReference type="PROSITE" id="PS50026">
    <property type="entry name" value="EGF_3"/>
    <property type="match status" value="1"/>
</dbReference>
<accession>A0A6I9L4W5</accession>
<dbReference type="InterPro" id="IPR001762">
    <property type="entry name" value="Disintegrin_dom"/>
</dbReference>
<reference evidence="14" key="3">
    <citation type="submission" date="2025-09" db="UniProtKB">
        <authorList>
            <consortium name="Ensembl"/>
        </authorList>
    </citation>
    <scope>IDENTIFICATION</scope>
</reference>
<evidence type="ECO:0000256" key="2">
    <source>
        <dbReference type="ARBA" id="ARBA00022692"/>
    </source>
</evidence>
<dbReference type="InterPro" id="IPR000742">
    <property type="entry name" value="EGF"/>
</dbReference>
<feature type="transmembrane region" description="Helical" evidence="9">
    <location>
        <begin position="714"/>
        <end position="741"/>
    </location>
</feature>
<dbReference type="InterPro" id="IPR002870">
    <property type="entry name" value="Peptidase_M12B_N"/>
</dbReference>
<dbReference type="GO" id="GO:0046872">
    <property type="term" value="F:metal ion binding"/>
    <property type="evidence" value="ECO:0007669"/>
    <property type="project" value="UniProtKB-KW"/>
</dbReference>
<dbReference type="Ensembl" id="ENSPEMT00000033914.1">
    <property type="protein sequence ID" value="ENSPEMP00000032689.1"/>
    <property type="gene ID" value="ENSPEMG00000026090.1"/>
</dbReference>
<dbReference type="FunFam" id="4.10.70.10:FF:000001">
    <property type="entry name" value="Disintegrin and metalloproteinase domain-containing protein 22"/>
    <property type="match status" value="1"/>
</dbReference>
<dbReference type="PROSITE" id="PS00427">
    <property type="entry name" value="DISINTEGRIN_1"/>
    <property type="match status" value="1"/>
</dbReference>
<dbReference type="Proteomes" id="UP000694547">
    <property type="component" value="Chromosome 14"/>
</dbReference>
<dbReference type="RefSeq" id="XP_006973233.1">
    <property type="nucleotide sequence ID" value="XM_006973171.4"/>
</dbReference>
<dbReference type="PRINTS" id="PR00289">
    <property type="entry name" value="DISINTEGRIN"/>
</dbReference>
<feature type="binding site" evidence="8">
    <location>
        <position position="360"/>
    </location>
    <ligand>
        <name>Zn(2+)</name>
        <dbReference type="ChEBI" id="CHEBI:29105"/>
        <note>catalytic</note>
    </ligand>
</feature>
<evidence type="ECO:0000256" key="4">
    <source>
        <dbReference type="ARBA" id="ARBA00023136"/>
    </source>
</evidence>
<evidence type="ECO:0000256" key="3">
    <source>
        <dbReference type="ARBA" id="ARBA00022989"/>
    </source>
</evidence>
<keyword evidence="2 9" id="KW-0812">Transmembrane</keyword>
<feature type="binding site" evidence="8">
    <location>
        <position position="350"/>
    </location>
    <ligand>
        <name>Zn(2+)</name>
        <dbReference type="ChEBI" id="CHEBI:29105"/>
        <note>catalytic</note>
    </ligand>
</feature>
<reference evidence="14 15" key="1">
    <citation type="submission" date="2018-10" db="EMBL/GenBank/DDBJ databases">
        <title>Improved assembly of the deer mouse Peromyscus maniculatus genome.</title>
        <authorList>
            <person name="Lassance J.-M."/>
            <person name="Hoekstra H.E."/>
        </authorList>
    </citation>
    <scope>NUCLEOTIDE SEQUENCE [LARGE SCALE GENOMIC DNA]</scope>
</reference>
<sequence>MAPFLWASTWTQVLLGGSLWISVLWVLLCPVCCSQGPPKWRFTTSEVVIPRKVPQRMGGSDRPDQLAYSMRFRGQRHVVHMKLKKNMIPENLPVYTTNDQGADQEDYPFVPRDCYFYSYLEGVPGSLATLDTCNGGLNGMLQVDDFTYEIKPLASSSKFEHVISLLVVEGFQKSKKCTNEENVVEADEFLKEMELSGSPRAAPVYLWRVHMRLVRMFYTITIEVTRLIQNYTASLELILIMNNIADSIYKQAGLTVYPYIIQIWETHNGLDINQWQNDPQQIMSRFGSYRNTEYEGRDMQPTTYALLAGMKYGGLDYAVMQNRACSRTKGVIIVYVTALHKFLSATLLCHALGHSLGLHHDTPGCVCFRRSSCVMNEFPALMDMMSNCSQADLHNIVSKVENCLTYPRAQFHRSERYEVPRCGDNKVSNSEQCDCGSLKECVNNSCCTTNCRFTPGSSCDVGRCCQQCSFAPAGTMCRDKLGICDLPEYCDGNTNNCPRNFYIQDGTPCSPLAVCMSGNCSDRDLQCQALFGYQVKDAKPACYKQLNTKGDRFGNCGEKLIRIGSRLHACEDDDIYCGLLHCDGVIRVPGGGEHTTFHHIRIQDIKEEYCFGYDVHHGTGVPNMGLVVDGATCGPGKYCRAQSCVFHQNLNFTCDVAACNHRGVCNNRGHCHCVHGWQPPNCEEEGSGGSVDSGPVPTSEEMLRAKIRVNINKILVVLCTRMILVLASLFFGGISKAVIFLDSRRRAPRE</sequence>
<evidence type="ECO:0000256" key="6">
    <source>
        <dbReference type="PROSITE-ProRule" id="PRU00068"/>
    </source>
</evidence>
<dbReference type="Pfam" id="PF01562">
    <property type="entry name" value="Pep_M12B_propep"/>
    <property type="match status" value="1"/>
</dbReference>
<dbReference type="GO" id="GO:1990913">
    <property type="term" value="C:sperm head plasma membrane"/>
    <property type="evidence" value="ECO:0007669"/>
    <property type="project" value="TreeGrafter"/>
</dbReference>
<proteinExistence type="predicted"/>
<dbReference type="SUPFAM" id="SSF55486">
    <property type="entry name" value="Metalloproteases ('zincins'), catalytic domain"/>
    <property type="match status" value="1"/>
</dbReference>
<dbReference type="GeneTree" id="ENSGT00940000161933"/>
<dbReference type="InterPro" id="IPR006586">
    <property type="entry name" value="ADAM_Cys-rich"/>
</dbReference>
<organism evidence="14 15">
    <name type="scientific">Peromyscus maniculatus bairdii</name>
    <name type="common">Prairie deer mouse</name>
    <dbReference type="NCBI Taxonomy" id="230844"/>
    <lineage>
        <taxon>Eukaryota</taxon>
        <taxon>Metazoa</taxon>
        <taxon>Chordata</taxon>
        <taxon>Craniata</taxon>
        <taxon>Vertebrata</taxon>
        <taxon>Euteleostomi</taxon>
        <taxon>Mammalia</taxon>
        <taxon>Eutheria</taxon>
        <taxon>Euarchontoglires</taxon>
        <taxon>Glires</taxon>
        <taxon>Rodentia</taxon>
        <taxon>Myomorpha</taxon>
        <taxon>Muroidea</taxon>
        <taxon>Cricetidae</taxon>
        <taxon>Neotominae</taxon>
        <taxon>Peromyscus</taxon>
    </lineage>
</organism>
<keyword evidence="10" id="KW-0732">Signal</keyword>
<dbReference type="GO" id="GO:0008584">
    <property type="term" value="P:male gonad development"/>
    <property type="evidence" value="ECO:0007669"/>
    <property type="project" value="TreeGrafter"/>
</dbReference>
<comment type="caution">
    <text evidence="7">Lacks conserved residue(s) required for the propagation of feature annotation.</text>
</comment>
<reference evidence="14" key="2">
    <citation type="submission" date="2025-08" db="UniProtKB">
        <authorList>
            <consortium name="Ensembl"/>
        </authorList>
    </citation>
    <scope>IDENTIFICATION</scope>
</reference>
<evidence type="ECO:0000256" key="1">
    <source>
        <dbReference type="ARBA" id="ARBA00004479"/>
    </source>
</evidence>
<dbReference type="GO" id="GO:0006508">
    <property type="term" value="P:proteolysis"/>
    <property type="evidence" value="ECO:0007669"/>
    <property type="project" value="InterPro"/>
</dbReference>
<keyword evidence="5 7" id="KW-1015">Disulfide bond</keyword>
<dbReference type="PANTHER" id="PTHR11905">
    <property type="entry name" value="ADAM A DISINTEGRIN AND METALLOPROTEASE DOMAIN"/>
    <property type="match status" value="1"/>
</dbReference>
<comment type="subcellular location">
    <subcellularLocation>
        <location evidence="1">Membrane</location>
        <topology evidence="1">Single-pass type I membrane protein</topology>
    </subcellularLocation>
</comment>
<dbReference type="InterPro" id="IPR001590">
    <property type="entry name" value="Peptidase_M12B"/>
</dbReference>
<evidence type="ECO:0000259" key="12">
    <source>
        <dbReference type="PROSITE" id="PS50214"/>
    </source>
</evidence>
<dbReference type="SMART" id="SM00608">
    <property type="entry name" value="ACR"/>
    <property type="match status" value="1"/>
</dbReference>
<evidence type="ECO:0000256" key="10">
    <source>
        <dbReference type="SAM" id="SignalP"/>
    </source>
</evidence>
<feature type="disulfide bond" evidence="7">
    <location>
        <begin position="673"/>
        <end position="682"/>
    </location>
</feature>
<dbReference type="OrthoDB" id="5951731at2759"/>
<feature type="disulfide bond" evidence="6">
    <location>
        <begin position="477"/>
        <end position="497"/>
    </location>
</feature>
<keyword evidence="8" id="KW-0862">Zinc</keyword>
<dbReference type="PROSITE" id="PS01186">
    <property type="entry name" value="EGF_2"/>
    <property type="match status" value="1"/>
</dbReference>
<dbReference type="SUPFAM" id="SSF57552">
    <property type="entry name" value="Blood coagulation inhibitor (disintegrin)"/>
    <property type="match status" value="1"/>
</dbReference>
<dbReference type="Pfam" id="PF00200">
    <property type="entry name" value="Disintegrin"/>
    <property type="match status" value="1"/>
</dbReference>
<evidence type="ECO:0000256" key="7">
    <source>
        <dbReference type="PROSITE-ProRule" id="PRU00076"/>
    </source>
</evidence>
<evidence type="ECO:0000256" key="5">
    <source>
        <dbReference type="ARBA" id="ARBA00023157"/>
    </source>
</evidence>
<evidence type="ECO:0000313" key="14">
    <source>
        <dbReference type="Ensembl" id="ENSPEMP00000032689.1"/>
    </source>
</evidence>
<keyword evidence="8" id="KW-0479">Metal-binding</keyword>